<reference evidence="4 5" key="1">
    <citation type="journal article" date="2020" name="ISME J.">
        <title>Uncovering the hidden diversity of litter-decomposition mechanisms in mushroom-forming fungi.</title>
        <authorList>
            <person name="Floudas D."/>
            <person name="Bentzer J."/>
            <person name="Ahren D."/>
            <person name="Johansson T."/>
            <person name="Persson P."/>
            <person name="Tunlid A."/>
        </authorList>
    </citation>
    <scope>NUCLEOTIDE SEQUENCE [LARGE SCALE GENOMIC DNA]</scope>
    <source>
        <strain evidence="4 5">CBS 175.51</strain>
    </source>
</reference>
<dbReference type="GO" id="GO:0006388">
    <property type="term" value="P:tRNA splicing, via endonucleolytic cleavage and ligation"/>
    <property type="evidence" value="ECO:0007669"/>
    <property type="project" value="InterPro"/>
</dbReference>
<name>A0A8H5AVC5_9AGAR</name>
<accession>A0A8H5AVC5</accession>
<dbReference type="AlphaFoldDB" id="A0A8H5AVC5"/>
<dbReference type="InterPro" id="IPR036167">
    <property type="entry name" value="tRNA_intron_Endo_cat-like_sf"/>
</dbReference>
<dbReference type="InterPro" id="IPR018593">
    <property type="entry name" value="tRNA-endonuc_su_Sen15"/>
</dbReference>
<dbReference type="Gene3D" id="3.40.1350.10">
    <property type="match status" value="1"/>
</dbReference>
<evidence type="ECO:0000259" key="3">
    <source>
        <dbReference type="Pfam" id="PF09631"/>
    </source>
</evidence>
<evidence type="ECO:0000256" key="2">
    <source>
        <dbReference type="ARBA" id="ARBA00022694"/>
    </source>
</evidence>
<feature type="domain" description="tRNA-splicing endonuclease subunit Sen15" evidence="3">
    <location>
        <begin position="26"/>
        <end position="124"/>
    </location>
</feature>
<keyword evidence="2" id="KW-0819">tRNA processing</keyword>
<keyword evidence="5" id="KW-1185">Reference proteome</keyword>
<sequence length="126" mass="14012">MQSHPSYPILSGYLKKYPSAASSLFQTYNDITYAQQWLDVSVVDLGDEFKRAAIRGRRKMGAEDGGGVSEDFSYVFPCSLAEAFPYERLQKVFSSLGIEKMFMAVTSEDASIVYYKISAGIVKPPV</sequence>
<proteinExistence type="inferred from homology"/>
<evidence type="ECO:0000313" key="4">
    <source>
        <dbReference type="EMBL" id="KAF5311659.1"/>
    </source>
</evidence>
<gene>
    <name evidence="4" type="ORF">D9611_009499</name>
</gene>
<comment type="caution">
    <text evidence="4">The sequence shown here is derived from an EMBL/GenBank/DDBJ whole genome shotgun (WGS) entry which is preliminary data.</text>
</comment>
<dbReference type="Pfam" id="PF09631">
    <property type="entry name" value="Sen15"/>
    <property type="match status" value="1"/>
</dbReference>
<dbReference type="EMBL" id="JAACJK010000225">
    <property type="protein sequence ID" value="KAF5311659.1"/>
    <property type="molecule type" value="Genomic_DNA"/>
</dbReference>
<dbReference type="SUPFAM" id="SSF53032">
    <property type="entry name" value="tRNA-intron endonuclease catalytic domain-like"/>
    <property type="match status" value="1"/>
</dbReference>
<dbReference type="GO" id="GO:0003676">
    <property type="term" value="F:nucleic acid binding"/>
    <property type="evidence" value="ECO:0007669"/>
    <property type="project" value="InterPro"/>
</dbReference>
<organism evidence="4 5">
    <name type="scientific">Ephemerocybe angulata</name>
    <dbReference type="NCBI Taxonomy" id="980116"/>
    <lineage>
        <taxon>Eukaryota</taxon>
        <taxon>Fungi</taxon>
        <taxon>Dikarya</taxon>
        <taxon>Basidiomycota</taxon>
        <taxon>Agaricomycotina</taxon>
        <taxon>Agaricomycetes</taxon>
        <taxon>Agaricomycetidae</taxon>
        <taxon>Agaricales</taxon>
        <taxon>Agaricineae</taxon>
        <taxon>Psathyrellaceae</taxon>
        <taxon>Ephemerocybe</taxon>
    </lineage>
</organism>
<dbReference type="OrthoDB" id="10002170at2759"/>
<dbReference type="Proteomes" id="UP000541558">
    <property type="component" value="Unassembled WGS sequence"/>
</dbReference>
<protein>
    <recommendedName>
        <fullName evidence="3">tRNA-splicing endonuclease subunit Sen15 domain-containing protein</fullName>
    </recommendedName>
</protein>
<dbReference type="InterPro" id="IPR011856">
    <property type="entry name" value="tRNA_endonuc-like_dom_sf"/>
</dbReference>
<comment type="similarity">
    <text evidence="1">Belongs to the SEN15 family.</text>
</comment>
<dbReference type="GO" id="GO:0005634">
    <property type="term" value="C:nucleus"/>
    <property type="evidence" value="ECO:0007669"/>
    <property type="project" value="UniProtKB-ARBA"/>
</dbReference>
<evidence type="ECO:0000256" key="1">
    <source>
        <dbReference type="ARBA" id="ARBA00006091"/>
    </source>
</evidence>
<evidence type="ECO:0000313" key="5">
    <source>
        <dbReference type="Proteomes" id="UP000541558"/>
    </source>
</evidence>